<dbReference type="GO" id="GO:0004222">
    <property type="term" value="F:metalloendopeptidase activity"/>
    <property type="evidence" value="ECO:0007669"/>
    <property type="project" value="InterPro"/>
</dbReference>
<keyword evidence="4 11" id="KW-0812">Transmembrane</keyword>
<protein>
    <submittedName>
        <fullName evidence="13">M48 family metalloprotease</fullName>
    </submittedName>
</protein>
<evidence type="ECO:0000256" key="7">
    <source>
        <dbReference type="ARBA" id="ARBA00022833"/>
    </source>
</evidence>
<name>A0A8J6UEB3_9FLAO</name>
<evidence type="ECO:0000256" key="5">
    <source>
        <dbReference type="ARBA" id="ARBA00022723"/>
    </source>
</evidence>
<sequence length="693" mass="80089">MIKDTVKLSEAFKAQTKKAIISICLFVFTYVIMLALSVGLTLLCVYGGIALITAKPTLITIALGIGLASMGVFILIFLIKFIFKSHKTDRSHLVEITKENEPELFNLIGTIVKQVGTNFPKKVYLSSEVNAAVFYDSNFWSMIFPVQKNLLIGVGLVNTITKAELTAILSHEFGHFSQKSMKVGSYVYNVNQVIFNMLYDNDSYDKMIQGWANVSGYFSIFAIIAVKIIEGIKSVLKNMYELVNKNYMSLSREMEFHADEIAASITGYEPLKSSLLRMELTNHALNAVFMHYENKIAENVISENIFKEQTFVMNFIAEDNQIPIKANLPMLSVEEINKFNKSKLVITDQWASHPSTEERIERLEKIIDTSTNHQLYTPANDIFKDYKAIQTRLTKLLFKDIKYETEPTVSSFETFKDNFTQEFYNNTFPKYYNGYYDNKIPVQFELPDPSEHLKTEHREYLFSEEKLDLIYTSIALQNDIDILNQIADKSINLKTFDYDGIKYSRKHAKTLINKLSSELETTNTEIKENDLNIFKYFLGLESPLSQTSTLKTLYLNFFKFNEGLETKYEIYNNLNNALQFVSQVTPVDKIRANFINIQALEIKLKDQIKAILKDPKLISEMTKEMTDNFEAYLSKQWIYFGNENYFDKNLQMLYIAMNNFIYLLSREQFLLKKELLQYQIELLPTAQKSVSNN</sequence>
<proteinExistence type="predicted"/>
<keyword evidence="10 11" id="KW-0472">Membrane</keyword>
<evidence type="ECO:0000256" key="11">
    <source>
        <dbReference type="SAM" id="Phobius"/>
    </source>
</evidence>
<accession>A0A8J6UEB3</accession>
<evidence type="ECO:0000259" key="12">
    <source>
        <dbReference type="Pfam" id="PF01435"/>
    </source>
</evidence>
<feature type="transmembrane region" description="Helical" evidence="11">
    <location>
        <begin position="211"/>
        <end position="229"/>
    </location>
</feature>
<feature type="domain" description="Peptidase M48" evidence="12">
    <location>
        <begin position="149"/>
        <end position="366"/>
    </location>
</feature>
<evidence type="ECO:0000256" key="6">
    <source>
        <dbReference type="ARBA" id="ARBA00022801"/>
    </source>
</evidence>
<keyword evidence="6" id="KW-0378">Hydrolase</keyword>
<keyword evidence="9 13" id="KW-0482">Metalloprotease</keyword>
<evidence type="ECO:0000256" key="2">
    <source>
        <dbReference type="ARBA" id="ARBA00022475"/>
    </source>
</evidence>
<dbReference type="AlphaFoldDB" id="A0A8J6UEB3"/>
<comment type="cofactor">
    <cofactor evidence="1">
        <name>Zn(2+)</name>
        <dbReference type="ChEBI" id="CHEBI:29105"/>
    </cofactor>
</comment>
<keyword evidence="5" id="KW-0479">Metal-binding</keyword>
<reference evidence="13 14" key="1">
    <citation type="submission" date="2020-09" db="EMBL/GenBank/DDBJ databases">
        <title>TT11 complete genome.</title>
        <authorList>
            <person name="Wu Z."/>
        </authorList>
    </citation>
    <scope>NUCLEOTIDE SEQUENCE [LARGE SCALE GENOMIC DNA]</scope>
    <source>
        <strain evidence="13 14">TT11</strain>
    </source>
</reference>
<dbReference type="Gene3D" id="3.30.2010.10">
    <property type="entry name" value="Metalloproteases ('zincins'), catalytic domain"/>
    <property type="match status" value="1"/>
</dbReference>
<evidence type="ECO:0000256" key="8">
    <source>
        <dbReference type="ARBA" id="ARBA00022989"/>
    </source>
</evidence>
<dbReference type="Proteomes" id="UP000600588">
    <property type="component" value="Unassembled WGS sequence"/>
</dbReference>
<comment type="caution">
    <text evidence="13">The sequence shown here is derived from an EMBL/GenBank/DDBJ whole genome shotgun (WGS) entry which is preliminary data.</text>
</comment>
<feature type="transmembrane region" description="Helical" evidence="11">
    <location>
        <begin position="20"/>
        <end position="52"/>
    </location>
</feature>
<evidence type="ECO:0000256" key="9">
    <source>
        <dbReference type="ARBA" id="ARBA00023049"/>
    </source>
</evidence>
<dbReference type="GO" id="GO:0006508">
    <property type="term" value="P:proteolysis"/>
    <property type="evidence" value="ECO:0007669"/>
    <property type="project" value="UniProtKB-KW"/>
</dbReference>
<feature type="transmembrane region" description="Helical" evidence="11">
    <location>
        <begin position="58"/>
        <end position="83"/>
    </location>
</feature>
<evidence type="ECO:0000256" key="3">
    <source>
        <dbReference type="ARBA" id="ARBA00022670"/>
    </source>
</evidence>
<dbReference type="Pfam" id="PF01435">
    <property type="entry name" value="Peptidase_M48"/>
    <property type="match status" value="1"/>
</dbReference>
<keyword evidence="3" id="KW-0645">Protease</keyword>
<keyword evidence="8 11" id="KW-1133">Transmembrane helix</keyword>
<dbReference type="PANTHER" id="PTHR43221">
    <property type="entry name" value="PROTEASE HTPX"/>
    <property type="match status" value="1"/>
</dbReference>
<gene>
    <name evidence="13" type="ORF">ICJ83_00560</name>
</gene>
<evidence type="ECO:0000256" key="1">
    <source>
        <dbReference type="ARBA" id="ARBA00001947"/>
    </source>
</evidence>
<evidence type="ECO:0000256" key="4">
    <source>
        <dbReference type="ARBA" id="ARBA00022692"/>
    </source>
</evidence>
<keyword evidence="2" id="KW-1003">Cell membrane</keyword>
<dbReference type="GO" id="GO:0046872">
    <property type="term" value="F:metal ion binding"/>
    <property type="evidence" value="ECO:0007669"/>
    <property type="project" value="UniProtKB-KW"/>
</dbReference>
<dbReference type="EMBL" id="JACVXB010000001">
    <property type="protein sequence ID" value="MBD0830611.1"/>
    <property type="molecule type" value="Genomic_DNA"/>
</dbReference>
<dbReference type="CDD" id="cd07328">
    <property type="entry name" value="M48_Ste24p_like"/>
    <property type="match status" value="1"/>
</dbReference>
<dbReference type="RefSeq" id="WP_188228422.1">
    <property type="nucleotide sequence ID" value="NZ_JACVXB010000001.1"/>
</dbReference>
<evidence type="ECO:0000313" key="14">
    <source>
        <dbReference type="Proteomes" id="UP000600588"/>
    </source>
</evidence>
<dbReference type="InterPro" id="IPR050083">
    <property type="entry name" value="HtpX_protease"/>
</dbReference>
<evidence type="ECO:0000313" key="13">
    <source>
        <dbReference type="EMBL" id="MBD0830611.1"/>
    </source>
</evidence>
<dbReference type="InterPro" id="IPR001915">
    <property type="entry name" value="Peptidase_M48"/>
</dbReference>
<dbReference type="PANTHER" id="PTHR43221:SF2">
    <property type="entry name" value="PROTEASE HTPX HOMOLOG"/>
    <property type="match status" value="1"/>
</dbReference>
<organism evidence="13 14">
    <name type="scientific">Aestuariibaculum sediminum</name>
    <dbReference type="NCBI Taxonomy" id="2770637"/>
    <lineage>
        <taxon>Bacteria</taxon>
        <taxon>Pseudomonadati</taxon>
        <taxon>Bacteroidota</taxon>
        <taxon>Flavobacteriia</taxon>
        <taxon>Flavobacteriales</taxon>
        <taxon>Flavobacteriaceae</taxon>
    </lineage>
</organism>
<evidence type="ECO:0000256" key="10">
    <source>
        <dbReference type="ARBA" id="ARBA00023136"/>
    </source>
</evidence>
<keyword evidence="14" id="KW-1185">Reference proteome</keyword>
<keyword evidence="7" id="KW-0862">Zinc</keyword>